<evidence type="ECO:0000313" key="2">
    <source>
        <dbReference type="EMBL" id="CDF88474.1"/>
    </source>
</evidence>
<evidence type="ECO:0000256" key="1">
    <source>
        <dbReference type="SAM" id="MobiDB-lite"/>
    </source>
</evidence>
<protein>
    <submittedName>
        <fullName evidence="2">BN860_11100g1_1</fullName>
    </submittedName>
</protein>
<organism evidence="2 3">
    <name type="scientific">Zygosaccharomyces bailii (strain CLIB 213 / ATCC 58445 / CBS 680 / BCRC 21525 / NBRC 1098 / NCYC 1416 / NRRL Y-2227)</name>
    <dbReference type="NCBI Taxonomy" id="1333698"/>
    <lineage>
        <taxon>Eukaryota</taxon>
        <taxon>Fungi</taxon>
        <taxon>Dikarya</taxon>
        <taxon>Ascomycota</taxon>
        <taxon>Saccharomycotina</taxon>
        <taxon>Saccharomycetes</taxon>
        <taxon>Saccharomycetales</taxon>
        <taxon>Saccharomycetaceae</taxon>
        <taxon>Zygosaccharomyces</taxon>
    </lineage>
</organism>
<dbReference type="OrthoDB" id="4207519at2759"/>
<feature type="region of interest" description="Disordered" evidence="1">
    <location>
        <begin position="105"/>
        <end position="126"/>
    </location>
</feature>
<name>A0A8J2T5M9_ZYGB2</name>
<dbReference type="AlphaFoldDB" id="A0A8J2T5M9"/>
<dbReference type="Proteomes" id="UP000019375">
    <property type="component" value="Unassembled WGS sequence"/>
</dbReference>
<feature type="compositionally biased region" description="Low complexity" evidence="1">
    <location>
        <begin position="319"/>
        <end position="332"/>
    </location>
</feature>
<feature type="region of interest" description="Disordered" evidence="1">
    <location>
        <begin position="315"/>
        <end position="348"/>
    </location>
</feature>
<keyword evidence="3" id="KW-1185">Reference proteome</keyword>
<feature type="region of interest" description="Disordered" evidence="1">
    <location>
        <begin position="1"/>
        <end position="20"/>
    </location>
</feature>
<evidence type="ECO:0000313" key="3">
    <source>
        <dbReference type="Proteomes" id="UP000019375"/>
    </source>
</evidence>
<sequence length="608" mass="67990">MEAMDSPFGPQRDHHTAHATTADPSLSAAAAAVASVQDAWAENFHEPLPTNKEDRIKQALEFMRSEGQAHAADKNMKKHSIRQIAMFFQVPKSTLYDRLKHTAAHANPNGGPENTRMSMSGPTYSVSSRAHSQQMKLSPERELTLLHQLHDLCHALGNTLNLTHIRDFIISLVQGVTLGKKWVHNFNRRHDDAVVYGTHSSQYNVKMMNSKSCRSNYEYLWKCFVPLLQERISQLPADEPFFYITRTCIHQASMSSIFTCFKIVPGDLTMTLVCPPRVVLFPDYFGRIYLQLRDLKRSEDRHGYGVAAVGDEADEVERSSASSSSASSAGSRAVDKNEKDHGVDHNKINNQEKLQKEFKLRKLNQVFHRLYTDCCIHTGQPLNGGEVTIPNGEEPLTEQASKEQVPLVIFEGFEDRYNWDPLICRSLVVLGKFLAFPWNHQLFQKMIAAELQAVVDNVAQSASITATQLSSMELDLDQVEINLDPFTRSLRHLLQSPTETIPNLNHNGVLVNDLFGSALPQSPPHTNSNTQSLAHTSANSSTPCEHHQQLENSTSANIFEDTTLAQLQEVVGMIEHNESQLYGDLADGSSSKAALMEIFKKIKGIVPQ</sequence>
<gene>
    <name evidence="2" type="ORF">BN860_11100g</name>
</gene>
<feature type="region of interest" description="Disordered" evidence="1">
    <location>
        <begin position="520"/>
        <end position="550"/>
    </location>
</feature>
<accession>A0A8J2T5M9</accession>
<feature type="compositionally biased region" description="Polar residues" evidence="1">
    <location>
        <begin position="524"/>
        <end position="543"/>
    </location>
</feature>
<feature type="compositionally biased region" description="Polar residues" evidence="1">
    <location>
        <begin position="115"/>
        <end position="126"/>
    </location>
</feature>
<proteinExistence type="predicted"/>
<dbReference type="EMBL" id="HG316455">
    <property type="protein sequence ID" value="CDF88474.1"/>
    <property type="molecule type" value="Genomic_DNA"/>
</dbReference>
<reference evidence="3" key="1">
    <citation type="journal article" date="2013" name="Genome Announc.">
        <title>Genome sequence of the food spoilage yeast Zygosaccharomyces bailii CLIB 213(T).</title>
        <authorList>
            <person name="Galeote V."/>
            <person name="Bigey F."/>
            <person name="Devillers H."/>
            <person name="Neuveglise C."/>
            <person name="Dequin S."/>
        </authorList>
    </citation>
    <scope>NUCLEOTIDE SEQUENCE [LARGE SCALE GENOMIC DNA]</scope>
    <source>
        <strain evidence="3">CLIB 213 / ATCC 58445 / CBS 680 / CCRC 21525 / NBRC 1098 / NCYC 1416 / NRRL Y-2227</strain>
    </source>
</reference>
<feature type="compositionally biased region" description="Basic and acidic residues" evidence="1">
    <location>
        <begin position="333"/>
        <end position="347"/>
    </location>
</feature>